<feature type="non-terminal residue" evidence="1">
    <location>
        <position position="60"/>
    </location>
</feature>
<dbReference type="InterPro" id="IPR040456">
    <property type="entry name" value="RNase_H2_suB"/>
</dbReference>
<reference evidence="1 2" key="1">
    <citation type="journal article" date="2021" name="Nat. Plants">
        <title>The Taxus genome provides insights into paclitaxel biosynthesis.</title>
        <authorList>
            <person name="Xiong X."/>
            <person name="Gou J."/>
            <person name="Liao Q."/>
            <person name="Li Y."/>
            <person name="Zhou Q."/>
            <person name="Bi G."/>
            <person name="Li C."/>
            <person name="Du R."/>
            <person name="Wang X."/>
            <person name="Sun T."/>
            <person name="Guo L."/>
            <person name="Liang H."/>
            <person name="Lu P."/>
            <person name="Wu Y."/>
            <person name="Zhang Z."/>
            <person name="Ro D.K."/>
            <person name="Shang Y."/>
            <person name="Huang S."/>
            <person name="Yan J."/>
        </authorList>
    </citation>
    <scope>NUCLEOTIDE SEQUENCE [LARGE SCALE GENOMIC DNA]</scope>
    <source>
        <strain evidence="1">Ta-2019</strain>
    </source>
</reference>
<proteinExistence type="predicted"/>
<comment type="caution">
    <text evidence="1">The sequence shown here is derived from an EMBL/GenBank/DDBJ whole genome shotgun (WGS) entry which is preliminary data.</text>
</comment>
<dbReference type="OMA" id="PTCYILM"/>
<protein>
    <submittedName>
        <fullName evidence="1">Uncharacterized protein</fullName>
    </submittedName>
</protein>
<name>A0AA38F6L6_TAXCH</name>
<dbReference type="Gene3D" id="2.20.25.530">
    <property type="match status" value="1"/>
</dbReference>
<dbReference type="GO" id="GO:0005654">
    <property type="term" value="C:nucleoplasm"/>
    <property type="evidence" value="ECO:0007669"/>
    <property type="project" value="TreeGrafter"/>
</dbReference>
<dbReference type="EMBL" id="JAHRHJ020003813">
    <property type="protein sequence ID" value="KAH9290711.1"/>
    <property type="molecule type" value="Genomic_DNA"/>
</dbReference>
<dbReference type="PANTHER" id="PTHR13383:SF11">
    <property type="entry name" value="RIBONUCLEASE H2 SUBUNIT B"/>
    <property type="match status" value="1"/>
</dbReference>
<feature type="non-terminal residue" evidence="1">
    <location>
        <position position="1"/>
    </location>
</feature>
<organism evidence="1 2">
    <name type="scientific">Taxus chinensis</name>
    <name type="common">Chinese yew</name>
    <name type="synonym">Taxus wallichiana var. chinensis</name>
    <dbReference type="NCBI Taxonomy" id="29808"/>
    <lineage>
        <taxon>Eukaryota</taxon>
        <taxon>Viridiplantae</taxon>
        <taxon>Streptophyta</taxon>
        <taxon>Embryophyta</taxon>
        <taxon>Tracheophyta</taxon>
        <taxon>Spermatophyta</taxon>
        <taxon>Pinopsida</taxon>
        <taxon>Pinidae</taxon>
        <taxon>Conifers II</taxon>
        <taxon>Cupressales</taxon>
        <taxon>Taxaceae</taxon>
        <taxon>Taxus</taxon>
    </lineage>
</organism>
<evidence type="ECO:0000313" key="2">
    <source>
        <dbReference type="Proteomes" id="UP000824469"/>
    </source>
</evidence>
<evidence type="ECO:0000313" key="1">
    <source>
        <dbReference type="EMBL" id="KAH9290711.1"/>
    </source>
</evidence>
<dbReference type="GO" id="GO:0006401">
    <property type="term" value="P:RNA catabolic process"/>
    <property type="evidence" value="ECO:0007669"/>
    <property type="project" value="TreeGrafter"/>
</dbReference>
<dbReference type="GO" id="GO:0032299">
    <property type="term" value="C:ribonuclease H2 complex"/>
    <property type="evidence" value="ECO:0007669"/>
    <property type="project" value="InterPro"/>
</dbReference>
<gene>
    <name evidence="1" type="ORF">KI387_034828</name>
</gene>
<accession>A0AA38F6L6</accession>
<dbReference type="Proteomes" id="UP000824469">
    <property type="component" value="Unassembled WGS sequence"/>
</dbReference>
<dbReference type="PANTHER" id="PTHR13383">
    <property type="entry name" value="RIBONUCLEASE H2 SUBUNIT B"/>
    <property type="match status" value="1"/>
</dbReference>
<keyword evidence="2" id="KW-1185">Reference proteome</keyword>
<sequence length="60" mass="6809">PSKTLGRGASVSDIEGQILHLRHPKSGNPTCYILMDGCIQELHWFKQHYGSWFLGEHVCE</sequence>
<dbReference type="AlphaFoldDB" id="A0AA38F6L6"/>